<feature type="compositionally biased region" description="Basic and acidic residues" evidence="1">
    <location>
        <begin position="59"/>
        <end position="70"/>
    </location>
</feature>
<keyword evidence="3" id="KW-1185">Reference proteome</keyword>
<proteinExistence type="predicted"/>
<reference evidence="2" key="1">
    <citation type="submission" date="2022-03" db="EMBL/GenBank/DDBJ databases">
        <authorList>
            <person name="Martin H S."/>
        </authorList>
    </citation>
    <scope>NUCLEOTIDE SEQUENCE</scope>
</reference>
<feature type="region of interest" description="Disordered" evidence="1">
    <location>
        <begin position="50"/>
        <end position="110"/>
    </location>
</feature>
<evidence type="ECO:0000313" key="2">
    <source>
        <dbReference type="EMBL" id="CAH2063767.1"/>
    </source>
</evidence>
<name>A0ABN8IQX5_9NEOP</name>
<feature type="compositionally biased region" description="Basic and acidic residues" evidence="1">
    <location>
        <begin position="92"/>
        <end position="110"/>
    </location>
</feature>
<organism evidence="2 3">
    <name type="scientific">Iphiclides podalirius</name>
    <name type="common">scarce swallowtail</name>
    <dbReference type="NCBI Taxonomy" id="110791"/>
    <lineage>
        <taxon>Eukaryota</taxon>
        <taxon>Metazoa</taxon>
        <taxon>Ecdysozoa</taxon>
        <taxon>Arthropoda</taxon>
        <taxon>Hexapoda</taxon>
        <taxon>Insecta</taxon>
        <taxon>Pterygota</taxon>
        <taxon>Neoptera</taxon>
        <taxon>Endopterygota</taxon>
        <taxon>Lepidoptera</taxon>
        <taxon>Glossata</taxon>
        <taxon>Ditrysia</taxon>
        <taxon>Papilionoidea</taxon>
        <taxon>Papilionidae</taxon>
        <taxon>Papilioninae</taxon>
        <taxon>Iphiclides</taxon>
    </lineage>
</organism>
<gene>
    <name evidence="2" type="ORF">IPOD504_LOCUS12666</name>
</gene>
<protein>
    <submittedName>
        <fullName evidence="2">Uncharacterized protein</fullName>
    </submittedName>
</protein>
<dbReference type="Proteomes" id="UP000837857">
    <property type="component" value="Chromosome 3"/>
</dbReference>
<evidence type="ECO:0000313" key="3">
    <source>
        <dbReference type="Proteomes" id="UP000837857"/>
    </source>
</evidence>
<sequence>MWIRVAKSHACASSRLSSPTLKVAAKGAGRGTAPTEAGAVDTYAPKNYVTRRSRGQCRRGADRKWSDARRSLPYTGRSLRPRGAGSWPARVSDARGGKKTRTSERRDCFM</sequence>
<evidence type="ECO:0000256" key="1">
    <source>
        <dbReference type="SAM" id="MobiDB-lite"/>
    </source>
</evidence>
<dbReference type="EMBL" id="OW152815">
    <property type="protein sequence ID" value="CAH2063767.1"/>
    <property type="molecule type" value="Genomic_DNA"/>
</dbReference>
<feature type="non-terminal residue" evidence="2">
    <location>
        <position position="110"/>
    </location>
</feature>
<accession>A0ABN8IQX5</accession>